<dbReference type="GO" id="GO:0005521">
    <property type="term" value="F:lamin binding"/>
    <property type="evidence" value="ECO:0007669"/>
    <property type="project" value="TreeGrafter"/>
</dbReference>
<keyword evidence="2" id="KW-1133">Transmembrane helix</keyword>
<dbReference type="AlphaFoldDB" id="A0A8K0D373"/>
<dbReference type="PANTHER" id="PTHR28646:SF1">
    <property type="entry name" value="TRANSMEMBRANE PROTEIN 201"/>
    <property type="match status" value="1"/>
</dbReference>
<evidence type="ECO:0000313" key="3">
    <source>
        <dbReference type="EMBL" id="KAF2898389.1"/>
    </source>
</evidence>
<keyword evidence="2" id="KW-0472">Membrane</keyword>
<dbReference type="InterPro" id="IPR040041">
    <property type="entry name" value="TMEM201"/>
</dbReference>
<evidence type="ECO:0000256" key="2">
    <source>
        <dbReference type="SAM" id="Phobius"/>
    </source>
</evidence>
<evidence type="ECO:0008006" key="5">
    <source>
        <dbReference type="Google" id="ProtNLM"/>
    </source>
</evidence>
<evidence type="ECO:0000256" key="1">
    <source>
        <dbReference type="SAM" id="MobiDB-lite"/>
    </source>
</evidence>
<organism evidence="3 4">
    <name type="scientific">Ignelater luminosus</name>
    <name type="common">Cucubano</name>
    <name type="synonym">Pyrophorus luminosus</name>
    <dbReference type="NCBI Taxonomy" id="2038154"/>
    <lineage>
        <taxon>Eukaryota</taxon>
        <taxon>Metazoa</taxon>
        <taxon>Ecdysozoa</taxon>
        <taxon>Arthropoda</taxon>
        <taxon>Hexapoda</taxon>
        <taxon>Insecta</taxon>
        <taxon>Pterygota</taxon>
        <taxon>Neoptera</taxon>
        <taxon>Endopterygota</taxon>
        <taxon>Coleoptera</taxon>
        <taxon>Polyphaga</taxon>
        <taxon>Elateriformia</taxon>
        <taxon>Elateroidea</taxon>
        <taxon>Elateridae</taxon>
        <taxon>Agrypninae</taxon>
        <taxon>Pyrophorini</taxon>
        <taxon>Ignelater</taxon>
    </lineage>
</organism>
<dbReference type="GO" id="GO:0030473">
    <property type="term" value="P:nuclear migration along microtubule"/>
    <property type="evidence" value="ECO:0007669"/>
    <property type="project" value="TreeGrafter"/>
</dbReference>
<keyword evidence="4" id="KW-1185">Reference proteome</keyword>
<proteinExistence type="predicted"/>
<protein>
    <recommendedName>
        <fullName evidence="5">Transmembrane protein</fullName>
    </recommendedName>
</protein>
<feature type="region of interest" description="Disordered" evidence="1">
    <location>
        <begin position="286"/>
        <end position="321"/>
    </location>
</feature>
<dbReference type="Proteomes" id="UP000801492">
    <property type="component" value="Unassembled WGS sequence"/>
</dbReference>
<dbReference type="GO" id="GO:0051015">
    <property type="term" value="F:actin filament binding"/>
    <property type="evidence" value="ECO:0007669"/>
    <property type="project" value="TreeGrafter"/>
</dbReference>
<accession>A0A8K0D373</accession>
<dbReference type="PANTHER" id="PTHR28646">
    <property type="entry name" value="TRANSMEMBRANE PROTEIN 201"/>
    <property type="match status" value="1"/>
</dbReference>
<comment type="caution">
    <text evidence="3">The sequence shown here is derived from an EMBL/GenBank/DDBJ whole genome shotgun (WGS) entry which is preliminary data.</text>
</comment>
<reference evidence="3" key="1">
    <citation type="submission" date="2019-08" db="EMBL/GenBank/DDBJ databases">
        <title>The genome of the North American firefly Photinus pyralis.</title>
        <authorList>
            <consortium name="Photinus pyralis genome working group"/>
            <person name="Fallon T.R."/>
            <person name="Sander Lower S.E."/>
            <person name="Weng J.-K."/>
        </authorList>
    </citation>
    <scope>NUCLEOTIDE SEQUENCE</scope>
    <source>
        <strain evidence="3">TRF0915ILg1</strain>
        <tissue evidence="3">Whole body</tissue>
    </source>
</reference>
<feature type="transmembrane region" description="Helical" evidence="2">
    <location>
        <begin position="72"/>
        <end position="94"/>
    </location>
</feature>
<evidence type="ECO:0000313" key="4">
    <source>
        <dbReference type="Proteomes" id="UP000801492"/>
    </source>
</evidence>
<feature type="compositionally biased region" description="Polar residues" evidence="1">
    <location>
        <begin position="309"/>
        <end position="321"/>
    </location>
</feature>
<name>A0A8K0D373_IGNLU</name>
<dbReference type="OrthoDB" id="5966927at2759"/>
<keyword evidence="2" id="KW-0812">Transmembrane</keyword>
<dbReference type="EMBL" id="VTPC01003537">
    <property type="protein sequence ID" value="KAF2898389.1"/>
    <property type="molecule type" value="Genomic_DNA"/>
</dbReference>
<dbReference type="GO" id="GO:0031965">
    <property type="term" value="C:nuclear membrane"/>
    <property type="evidence" value="ECO:0007669"/>
    <property type="project" value="TreeGrafter"/>
</dbReference>
<sequence length="619" mass="70459">MLRILNYRKQLEKAYKLCPPCEGIVKATVQKQSCLLGLKFTELRKKGVRLLDLNSSHDGISKKTKHLFLMKLVNVILTSFAILNLFFILTKIDFSNKSLKRQIPKWLFVHVLTLKNLFLMALSTSQNMWEIISNCVGFNVLLNMFNNVVDISENLINNLLAVPFAQKTCMLLTTVWTNFNDKVLTNIQPELPKLENATLLCFVGVLLQFISLIWNEKNSNKRKIVCLLMWIILTFTNWKYTPKQYLSIDIGTLQVIASTIIIVSSTFTKKSRPLKQKKMKRISKRHVQKQESNHHLGQFSDCEDEKETTTIAANSSPKSPTSLLNISNTKPVFGHSAFTKQQNFNQKSFQGIRSTSPTTAKDSLNLSFTSAKSCISDFASVSDTASVFNNPLINHNTPDNKKDFDIDISLNRLHLGSPKVRKSPPINTFYMNHDIPRPKPVISPSKLKNVTQNSWVAGGFWRDSNGILLPLNNYSNLSRSSSQTSGFVSLEPNNYNSLPSSHNNSLCGDFECNSVLSEPAYCMMQGRNFATRVAYHNNDSRRLFYPVLNHEQMVYIAPCGFNNMFANKNISLNNNKFTQNLYKRTTGQPSFGVPNINGLNTYRMHKPDKTLKEWFEKDF</sequence>
<gene>
    <name evidence="3" type="ORF">ILUMI_07792</name>
</gene>